<dbReference type="Proteomes" id="UP001597319">
    <property type="component" value="Unassembled WGS sequence"/>
</dbReference>
<dbReference type="EMBL" id="JBHULE010000019">
    <property type="protein sequence ID" value="MFD2564030.1"/>
    <property type="molecule type" value="Genomic_DNA"/>
</dbReference>
<dbReference type="SUPFAM" id="SSF52540">
    <property type="entry name" value="P-loop containing nucleoside triphosphate hydrolases"/>
    <property type="match status" value="1"/>
</dbReference>
<name>A0ABW5LGT2_9FLAO</name>
<sequence>MPLKIKYDDLILNKNVDYFHNPFGGIDDEDLLEVIDPKYDLEKCIQLLTMEKPFIIQFVGKKGRGKTTHLRALHQLISNSEIFFLDSRNHQSISNTKERITFIDSIHHIPWKKRLQLWKQSEISYVITTHWFRNIEFIICNRKHKTFRFKGVSTEKLERILKKRISQYSSLQQNEIIINPKVLKILSEHFKDNIRSLLNYLYDCFKVKFYGY</sequence>
<keyword evidence="2" id="KW-1185">Reference proteome</keyword>
<evidence type="ECO:0008006" key="3">
    <source>
        <dbReference type="Google" id="ProtNLM"/>
    </source>
</evidence>
<evidence type="ECO:0000313" key="1">
    <source>
        <dbReference type="EMBL" id="MFD2564030.1"/>
    </source>
</evidence>
<organism evidence="1 2">
    <name type="scientific">Aquimarina rubra</name>
    <dbReference type="NCBI Taxonomy" id="1920033"/>
    <lineage>
        <taxon>Bacteria</taxon>
        <taxon>Pseudomonadati</taxon>
        <taxon>Bacteroidota</taxon>
        <taxon>Flavobacteriia</taxon>
        <taxon>Flavobacteriales</taxon>
        <taxon>Flavobacteriaceae</taxon>
        <taxon>Aquimarina</taxon>
    </lineage>
</organism>
<gene>
    <name evidence="1" type="ORF">ACFSR1_15220</name>
</gene>
<proteinExistence type="predicted"/>
<reference evidence="2" key="1">
    <citation type="journal article" date="2019" name="Int. J. Syst. Evol. Microbiol.">
        <title>The Global Catalogue of Microorganisms (GCM) 10K type strain sequencing project: providing services to taxonomists for standard genome sequencing and annotation.</title>
        <authorList>
            <consortium name="The Broad Institute Genomics Platform"/>
            <consortium name="The Broad Institute Genome Sequencing Center for Infectious Disease"/>
            <person name="Wu L."/>
            <person name="Ma J."/>
        </authorList>
    </citation>
    <scope>NUCLEOTIDE SEQUENCE [LARGE SCALE GENOMIC DNA]</scope>
    <source>
        <strain evidence="2">KCTC 52274</strain>
    </source>
</reference>
<dbReference type="InterPro" id="IPR027417">
    <property type="entry name" value="P-loop_NTPase"/>
</dbReference>
<dbReference type="RefSeq" id="WP_378293879.1">
    <property type="nucleotide sequence ID" value="NZ_JBHULE010000019.1"/>
</dbReference>
<protein>
    <recommendedName>
        <fullName evidence="3">ATPase AAA-type core domain-containing protein</fullName>
    </recommendedName>
</protein>
<comment type="caution">
    <text evidence="1">The sequence shown here is derived from an EMBL/GenBank/DDBJ whole genome shotgun (WGS) entry which is preliminary data.</text>
</comment>
<evidence type="ECO:0000313" key="2">
    <source>
        <dbReference type="Proteomes" id="UP001597319"/>
    </source>
</evidence>
<accession>A0ABW5LGT2</accession>